<dbReference type="EC" id="3.4.-.-" evidence="7"/>
<evidence type="ECO:0000256" key="4">
    <source>
        <dbReference type="ARBA" id="ARBA00022807"/>
    </source>
</evidence>
<evidence type="ECO:0000256" key="2">
    <source>
        <dbReference type="ARBA" id="ARBA00022670"/>
    </source>
</evidence>
<dbReference type="PANTHER" id="PTHR47359:SF3">
    <property type="entry name" value="NLP_P60 DOMAIN-CONTAINING PROTEIN-RELATED"/>
    <property type="match status" value="1"/>
</dbReference>
<feature type="compositionally biased region" description="Gly residues" evidence="5">
    <location>
        <begin position="327"/>
        <end position="336"/>
    </location>
</feature>
<dbReference type="PROSITE" id="PS51935">
    <property type="entry name" value="NLPC_P60"/>
    <property type="match status" value="1"/>
</dbReference>
<sequence length="456" mass="48118">MTTCDGVEHWDDEGLKNVIGTMDGIHKSHVKLGDTLDGVQANLESWGGLTAEAWRAYHGKIRVDIDAQGHQAKAVADKLRPLYDEVLGIKSRFRYLKSTIENNGHFGSDGQMVHWKLNNDGTINTGGSTKSADEAFAKQQLEDEMKALLHKADGVDQEIADALKAITTPGGAVADGPHVGQPPVPTSPHPEPKPEDKPKADDATIAAGTLTPADQLPLPSKDGTVPSLTEANARHTGPESGKDFLHNNPRPSPLLAGLSANEWRQRLANFKPGDPLPDPRTPTGDKNIDTIAHAAGQQNTTYAWGGNRDKDGPSVGTLQGDPPPGTPGEGPLGGGAHTYQDNLRTGYDCGGLVRYSLEQGAGIDVDQGTNTIDRGGRLERVAPLVPGATIGNDNTQAGNILIFGGSQPWAANWDTTHTGIYLGNGYMINAPGSGDPVRVDPVKGHGNADILRIPGS</sequence>
<dbReference type="GO" id="GO:0006508">
    <property type="term" value="P:proteolysis"/>
    <property type="evidence" value="ECO:0007669"/>
    <property type="project" value="UniProtKB-KW"/>
</dbReference>
<dbReference type="InterPro" id="IPR038765">
    <property type="entry name" value="Papain-like_cys_pep_sf"/>
</dbReference>
<feature type="region of interest" description="Disordered" evidence="5">
    <location>
        <begin position="268"/>
        <end position="287"/>
    </location>
</feature>
<dbReference type="GO" id="GO:0008234">
    <property type="term" value="F:cysteine-type peptidase activity"/>
    <property type="evidence" value="ECO:0007669"/>
    <property type="project" value="UniProtKB-KW"/>
</dbReference>
<dbReference type="Proteomes" id="UP000045782">
    <property type="component" value="Unassembled WGS sequence"/>
</dbReference>
<evidence type="ECO:0000256" key="3">
    <source>
        <dbReference type="ARBA" id="ARBA00022801"/>
    </source>
</evidence>
<name>A0A0U0ZMY8_9MYCO</name>
<feature type="compositionally biased region" description="Basic and acidic residues" evidence="5">
    <location>
        <begin position="232"/>
        <end position="245"/>
    </location>
</feature>
<accession>A0A0U0ZMY8</accession>
<evidence type="ECO:0000313" key="8">
    <source>
        <dbReference type="Proteomes" id="UP000045782"/>
    </source>
</evidence>
<keyword evidence="4" id="KW-0788">Thiol protease</keyword>
<dbReference type="InterPro" id="IPR000064">
    <property type="entry name" value="NLP_P60_dom"/>
</dbReference>
<dbReference type="Gene3D" id="3.90.1720.10">
    <property type="entry name" value="endopeptidase domain like (from Nostoc punctiforme)"/>
    <property type="match status" value="1"/>
</dbReference>
<evidence type="ECO:0000259" key="6">
    <source>
        <dbReference type="PROSITE" id="PS51935"/>
    </source>
</evidence>
<gene>
    <name evidence="7" type="primary">ripA_3</name>
    <name evidence="7" type="ORF">ERS075579_02872</name>
</gene>
<proteinExistence type="inferred from homology"/>
<dbReference type="EMBL" id="CSWP01000005">
    <property type="protein sequence ID" value="CPV57023.1"/>
    <property type="molecule type" value="Genomic_DNA"/>
</dbReference>
<dbReference type="AlphaFoldDB" id="A0A0U0ZMY8"/>
<dbReference type="SUPFAM" id="SSF54001">
    <property type="entry name" value="Cysteine proteinases"/>
    <property type="match status" value="1"/>
</dbReference>
<dbReference type="Pfam" id="PF00877">
    <property type="entry name" value="NLPC_P60"/>
    <property type="match status" value="1"/>
</dbReference>
<dbReference type="PANTHER" id="PTHR47359">
    <property type="entry name" value="PEPTIDOGLYCAN DL-ENDOPEPTIDASE CWLO"/>
    <property type="match status" value="1"/>
</dbReference>
<comment type="similarity">
    <text evidence="1">Belongs to the peptidase C40 family.</text>
</comment>
<evidence type="ECO:0000313" key="7">
    <source>
        <dbReference type="EMBL" id="CPV57023.1"/>
    </source>
</evidence>
<evidence type="ECO:0000256" key="5">
    <source>
        <dbReference type="SAM" id="MobiDB-lite"/>
    </source>
</evidence>
<evidence type="ECO:0000256" key="1">
    <source>
        <dbReference type="ARBA" id="ARBA00007074"/>
    </source>
</evidence>
<dbReference type="InterPro" id="IPR051794">
    <property type="entry name" value="PG_Endopeptidase_C40"/>
</dbReference>
<keyword evidence="2" id="KW-0645">Protease</keyword>
<dbReference type="RefSeq" id="WP_005116948.1">
    <property type="nucleotide sequence ID" value="NZ_CSWP01000005.1"/>
</dbReference>
<protein>
    <submittedName>
        <fullName evidence="7">NLP/P60</fullName>
        <ecNumber evidence="7">3.4.-.-</ecNumber>
    </submittedName>
</protein>
<organism evidence="7 8">
    <name type="scientific">Mycobacteroides abscessus</name>
    <dbReference type="NCBI Taxonomy" id="36809"/>
    <lineage>
        <taxon>Bacteria</taxon>
        <taxon>Bacillati</taxon>
        <taxon>Actinomycetota</taxon>
        <taxon>Actinomycetes</taxon>
        <taxon>Mycobacteriales</taxon>
        <taxon>Mycobacteriaceae</taxon>
        <taxon>Mycobacteroides</taxon>
    </lineage>
</organism>
<feature type="compositionally biased region" description="Basic and acidic residues" evidence="5">
    <location>
        <begin position="190"/>
        <end position="202"/>
    </location>
</feature>
<feature type="region of interest" description="Disordered" evidence="5">
    <location>
        <begin position="298"/>
        <end position="339"/>
    </location>
</feature>
<feature type="compositionally biased region" description="Pro residues" evidence="5">
    <location>
        <begin position="180"/>
        <end position="189"/>
    </location>
</feature>
<keyword evidence="3 7" id="KW-0378">Hydrolase</keyword>
<feature type="region of interest" description="Disordered" evidence="5">
    <location>
        <begin position="168"/>
        <end position="251"/>
    </location>
</feature>
<feature type="domain" description="NlpC/P60" evidence="6">
    <location>
        <begin position="284"/>
        <end position="456"/>
    </location>
</feature>
<reference evidence="7 8" key="1">
    <citation type="submission" date="2015-03" db="EMBL/GenBank/DDBJ databases">
        <authorList>
            <person name="Murphy D."/>
        </authorList>
    </citation>
    <scope>NUCLEOTIDE SEQUENCE [LARGE SCALE GENOMIC DNA]</scope>
    <source>
        <strain evidence="7 8">PAP088</strain>
    </source>
</reference>